<organism evidence="10 11">
    <name type="scientific">Streptococcus henryi</name>
    <dbReference type="NCBI Taxonomy" id="439219"/>
    <lineage>
        <taxon>Bacteria</taxon>
        <taxon>Bacillati</taxon>
        <taxon>Bacillota</taxon>
        <taxon>Bacilli</taxon>
        <taxon>Lactobacillales</taxon>
        <taxon>Streptococcaceae</taxon>
        <taxon>Streptococcus</taxon>
    </lineage>
</organism>
<comment type="similarity">
    <text evidence="8">Belongs to the P-Pant transferase superfamily. AcpS family.</text>
</comment>
<evidence type="ECO:0000256" key="4">
    <source>
        <dbReference type="ARBA" id="ARBA00022832"/>
    </source>
</evidence>
<evidence type="ECO:0000256" key="5">
    <source>
        <dbReference type="ARBA" id="ARBA00022842"/>
    </source>
</evidence>
<feature type="binding site" evidence="8">
    <location>
        <position position="59"/>
    </location>
    <ligand>
        <name>Mg(2+)</name>
        <dbReference type="ChEBI" id="CHEBI:18420"/>
    </ligand>
</feature>
<dbReference type="Gene3D" id="3.90.470.20">
    <property type="entry name" value="4'-phosphopantetheinyl transferase domain"/>
    <property type="match status" value="1"/>
</dbReference>
<name>A0A1G6CWX9_9STRE</name>
<dbReference type="NCBIfam" id="TIGR00516">
    <property type="entry name" value="acpS"/>
    <property type="match status" value="1"/>
</dbReference>
<protein>
    <recommendedName>
        <fullName evidence="8">Holo-[acyl-carrier-protein] synthase</fullName>
        <shortName evidence="8">Holo-ACP synthase</shortName>
        <ecNumber evidence="8">2.7.8.7</ecNumber>
    </recommendedName>
    <alternativeName>
        <fullName evidence="8">4'-phosphopantetheinyl transferase AcpS</fullName>
    </alternativeName>
</protein>
<sequence length="120" mass="13285">MIIGHGIDLQEISAIEKAYNKNSKFAERILTTNEFVVFSQLKNHKRKIEFLAGRWAGKEAFSKALGTGIGQVGFKDIEILPNEKGAPYINQAIFQGNVYISLTHSGNFAQASVILEENNS</sequence>
<evidence type="ECO:0000259" key="9">
    <source>
        <dbReference type="Pfam" id="PF01648"/>
    </source>
</evidence>
<dbReference type="GO" id="GO:0000287">
    <property type="term" value="F:magnesium ion binding"/>
    <property type="evidence" value="ECO:0007669"/>
    <property type="project" value="UniProtKB-UniRule"/>
</dbReference>
<comment type="function">
    <text evidence="8">Transfers the 4'-phosphopantetheine moiety from coenzyme A to a Ser of acyl-carrier-protein.</text>
</comment>
<evidence type="ECO:0000256" key="7">
    <source>
        <dbReference type="ARBA" id="ARBA00023160"/>
    </source>
</evidence>
<keyword evidence="5 8" id="KW-0460">Magnesium</keyword>
<feature type="domain" description="4'-phosphopantetheinyl transferase" evidence="9">
    <location>
        <begin position="6"/>
        <end position="100"/>
    </location>
</feature>
<keyword evidence="1 8" id="KW-0444">Lipid biosynthesis</keyword>
<keyword evidence="3 8" id="KW-0479">Metal-binding</keyword>
<evidence type="ECO:0000256" key="2">
    <source>
        <dbReference type="ARBA" id="ARBA00022679"/>
    </source>
</evidence>
<evidence type="ECO:0000313" key="11">
    <source>
        <dbReference type="Proteomes" id="UP000182508"/>
    </source>
</evidence>
<dbReference type="GO" id="GO:0008897">
    <property type="term" value="F:holo-[acyl-carrier-protein] synthase activity"/>
    <property type="evidence" value="ECO:0007669"/>
    <property type="project" value="UniProtKB-UniRule"/>
</dbReference>
<comment type="catalytic activity">
    <reaction evidence="8">
        <text>apo-[ACP] + CoA = holo-[ACP] + adenosine 3',5'-bisphosphate + H(+)</text>
        <dbReference type="Rhea" id="RHEA:12068"/>
        <dbReference type="Rhea" id="RHEA-COMP:9685"/>
        <dbReference type="Rhea" id="RHEA-COMP:9690"/>
        <dbReference type="ChEBI" id="CHEBI:15378"/>
        <dbReference type="ChEBI" id="CHEBI:29999"/>
        <dbReference type="ChEBI" id="CHEBI:57287"/>
        <dbReference type="ChEBI" id="CHEBI:58343"/>
        <dbReference type="ChEBI" id="CHEBI:64479"/>
        <dbReference type="EC" id="2.7.8.7"/>
    </reaction>
</comment>
<keyword evidence="2 8" id="KW-0808">Transferase</keyword>
<feature type="binding site" evidence="8">
    <location>
        <position position="8"/>
    </location>
    <ligand>
        <name>Mg(2+)</name>
        <dbReference type="ChEBI" id="CHEBI:18420"/>
    </ligand>
</feature>
<evidence type="ECO:0000256" key="3">
    <source>
        <dbReference type="ARBA" id="ARBA00022723"/>
    </source>
</evidence>
<reference evidence="10 11" key="1">
    <citation type="submission" date="2016-10" db="EMBL/GenBank/DDBJ databases">
        <authorList>
            <person name="de Groot N.N."/>
        </authorList>
    </citation>
    <scope>NUCLEOTIDE SEQUENCE [LARGE SCALE GENOMIC DNA]</scope>
    <source>
        <strain evidence="10 11">A-4</strain>
    </source>
</reference>
<dbReference type="InterPro" id="IPR037143">
    <property type="entry name" value="4-PPantetheinyl_Trfase_dom_sf"/>
</dbReference>
<accession>A0A1G6CWX9</accession>
<dbReference type="Pfam" id="PF01648">
    <property type="entry name" value="ACPS"/>
    <property type="match status" value="1"/>
</dbReference>
<comment type="cofactor">
    <cofactor evidence="8">
        <name>Mg(2+)</name>
        <dbReference type="ChEBI" id="CHEBI:18420"/>
    </cofactor>
</comment>
<keyword evidence="8" id="KW-0963">Cytoplasm</keyword>
<evidence type="ECO:0000313" key="10">
    <source>
        <dbReference type="EMBL" id="SDB37437.1"/>
    </source>
</evidence>
<dbReference type="HAMAP" id="MF_00101">
    <property type="entry name" value="AcpS"/>
    <property type="match status" value="1"/>
</dbReference>
<dbReference type="eggNOG" id="COG0736">
    <property type="taxonomic scope" value="Bacteria"/>
</dbReference>
<dbReference type="GO" id="GO:0006633">
    <property type="term" value="P:fatty acid biosynthetic process"/>
    <property type="evidence" value="ECO:0007669"/>
    <property type="project" value="UniProtKB-UniRule"/>
</dbReference>
<dbReference type="InterPro" id="IPR002582">
    <property type="entry name" value="ACPS"/>
</dbReference>
<dbReference type="InterPro" id="IPR004568">
    <property type="entry name" value="Ppantetheine-prot_Trfase_dom"/>
</dbReference>
<keyword evidence="7 8" id="KW-0275">Fatty acid biosynthesis</keyword>
<dbReference type="EC" id="2.7.8.7" evidence="8"/>
<keyword evidence="11" id="KW-1185">Reference proteome</keyword>
<evidence type="ECO:0000256" key="6">
    <source>
        <dbReference type="ARBA" id="ARBA00023098"/>
    </source>
</evidence>
<evidence type="ECO:0000256" key="1">
    <source>
        <dbReference type="ARBA" id="ARBA00022516"/>
    </source>
</evidence>
<dbReference type="EMBL" id="FMXP01000028">
    <property type="protein sequence ID" value="SDB37437.1"/>
    <property type="molecule type" value="Genomic_DNA"/>
</dbReference>
<dbReference type="NCBIfam" id="TIGR00556">
    <property type="entry name" value="pantethn_trn"/>
    <property type="match status" value="1"/>
</dbReference>
<dbReference type="RefSeq" id="WP_018165446.1">
    <property type="nucleotide sequence ID" value="NZ_FMXP01000028.1"/>
</dbReference>
<dbReference type="Proteomes" id="UP000182508">
    <property type="component" value="Unassembled WGS sequence"/>
</dbReference>
<gene>
    <name evidence="8" type="primary">acpS</name>
    <name evidence="10" type="ORF">SAMN02910293_01841</name>
</gene>
<dbReference type="GO" id="GO:0005737">
    <property type="term" value="C:cytoplasm"/>
    <property type="evidence" value="ECO:0007669"/>
    <property type="project" value="UniProtKB-SubCell"/>
</dbReference>
<keyword evidence="6 8" id="KW-0443">Lipid metabolism</keyword>
<dbReference type="AlphaFoldDB" id="A0A1G6CWX9"/>
<keyword evidence="4 8" id="KW-0276">Fatty acid metabolism</keyword>
<comment type="subcellular location">
    <subcellularLocation>
        <location evidence="8">Cytoplasm</location>
    </subcellularLocation>
</comment>
<dbReference type="SUPFAM" id="SSF56214">
    <property type="entry name" value="4'-phosphopantetheinyl transferase"/>
    <property type="match status" value="1"/>
</dbReference>
<proteinExistence type="inferred from homology"/>
<evidence type="ECO:0000256" key="8">
    <source>
        <dbReference type="HAMAP-Rule" id="MF_00101"/>
    </source>
</evidence>
<dbReference type="InterPro" id="IPR008278">
    <property type="entry name" value="4-PPantetheinyl_Trfase_dom"/>
</dbReference>
<dbReference type="STRING" id="439219.SAMN02910293_01841"/>